<comment type="caution">
    <text evidence="1">The sequence shown here is derived from an EMBL/GenBank/DDBJ whole genome shotgun (WGS) entry which is preliminary data.</text>
</comment>
<name>A0A9D4JDT9_DREPO</name>
<sequence>MQQVPTTSNLLFTNFSNNNTPFSEILGPRNSPESMDICKCKTAVQEREQRIPSKILTYLSHLYFKVAHL</sequence>
<accession>A0A9D4JDT9</accession>
<keyword evidence="2" id="KW-1185">Reference proteome</keyword>
<reference evidence="1" key="1">
    <citation type="journal article" date="2019" name="bioRxiv">
        <title>The Genome of the Zebra Mussel, Dreissena polymorpha: A Resource for Invasive Species Research.</title>
        <authorList>
            <person name="McCartney M.A."/>
            <person name="Auch B."/>
            <person name="Kono T."/>
            <person name="Mallez S."/>
            <person name="Zhang Y."/>
            <person name="Obille A."/>
            <person name="Becker A."/>
            <person name="Abrahante J.E."/>
            <person name="Garbe J."/>
            <person name="Badalamenti J.P."/>
            <person name="Herman A."/>
            <person name="Mangelson H."/>
            <person name="Liachko I."/>
            <person name="Sullivan S."/>
            <person name="Sone E.D."/>
            <person name="Koren S."/>
            <person name="Silverstein K.A.T."/>
            <person name="Beckman K.B."/>
            <person name="Gohl D.M."/>
        </authorList>
    </citation>
    <scope>NUCLEOTIDE SEQUENCE</scope>
    <source>
        <strain evidence="1">Duluth1</strain>
        <tissue evidence="1">Whole animal</tissue>
    </source>
</reference>
<protein>
    <submittedName>
        <fullName evidence="1">Uncharacterized protein</fullName>
    </submittedName>
</protein>
<dbReference type="AlphaFoldDB" id="A0A9D4JDT9"/>
<gene>
    <name evidence="1" type="ORF">DPMN_134434</name>
</gene>
<reference evidence="1" key="2">
    <citation type="submission" date="2020-11" db="EMBL/GenBank/DDBJ databases">
        <authorList>
            <person name="McCartney M.A."/>
            <person name="Auch B."/>
            <person name="Kono T."/>
            <person name="Mallez S."/>
            <person name="Becker A."/>
            <person name="Gohl D.M."/>
            <person name="Silverstein K.A.T."/>
            <person name="Koren S."/>
            <person name="Bechman K.B."/>
            <person name="Herman A."/>
            <person name="Abrahante J.E."/>
            <person name="Garbe J."/>
        </authorList>
    </citation>
    <scope>NUCLEOTIDE SEQUENCE</scope>
    <source>
        <strain evidence="1">Duluth1</strain>
        <tissue evidence="1">Whole animal</tissue>
    </source>
</reference>
<organism evidence="1 2">
    <name type="scientific">Dreissena polymorpha</name>
    <name type="common">Zebra mussel</name>
    <name type="synonym">Mytilus polymorpha</name>
    <dbReference type="NCBI Taxonomy" id="45954"/>
    <lineage>
        <taxon>Eukaryota</taxon>
        <taxon>Metazoa</taxon>
        <taxon>Spiralia</taxon>
        <taxon>Lophotrochozoa</taxon>
        <taxon>Mollusca</taxon>
        <taxon>Bivalvia</taxon>
        <taxon>Autobranchia</taxon>
        <taxon>Heteroconchia</taxon>
        <taxon>Euheterodonta</taxon>
        <taxon>Imparidentia</taxon>
        <taxon>Neoheterodontei</taxon>
        <taxon>Myida</taxon>
        <taxon>Dreissenoidea</taxon>
        <taxon>Dreissenidae</taxon>
        <taxon>Dreissena</taxon>
    </lineage>
</organism>
<evidence type="ECO:0000313" key="1">
    <source>
        <dbReference type="EMBL" id="KAH3806119.1"/>
    </source>
</evidence>
<dbReference type="Proteomes" id="UP000828390">
    <property type="component" value="Unassembled WGS sequence"/>
</dbReference>
<evidence type="ECO:0000313" key="2">
    <source>
        <dbReference type="Proteomes" id="UP000828390"/>
    </source>
</evidence>
<dbReference type="EMBL" id="JAIWYP010000006">
    <property type="protein sequence ID" value="KAH3806119.1"/>
    <property type="molecule type" value="Genomic_DNA"/>
</dbReference>
<proteinExistence type="predicted"/>